<dbReference type="Pfam" id="PF17862">
    <property type="entry name" value="AAA_lid_3"/>
    <property type="match status" value="1"/>
</dbReference>
<accession>A0A816BDU4</accession>
<dbReference type="Gene3D" id="1.10.8.60">
    <property type="match status" value="1"/>
</dbReference>
<evidence type="ECO:0000313" key="4">
    <source>
        <dbReference type="EMBL" id="CAF4142298.1"/>
    </source>
</evidence>
<reference evidence="3" key="1">
    <citation type="submission" date="2021-02" db="EMBL/GenBank/DDBJ databases">
        <authorList>
            <person name="Nowell W R."/>
        </authorList>
    </citation>
    <scope>NUCLEOTIDE SEQUENCE</scope>
</reference>
<organism evidence="3 6">
    <name type="scientific">Didymodactylos carnosus</name>
    <dbReference type="NCBI Taxonomy" id="1234261"/>
    <lineage>
        <taxon>Eukaryota</taxon>
        <taxon>Metazoa</taxon>
        <taxon>Spiralia</taxon>
        <taxon>Gnathifera</taxon>
        <taxon>Rotifera</taxon>
        <taxon>Eurotatoria</taxon>
        <taxon>Bdelloidea</taxon>
        <taxon>Philodinida</taxon>
        <taxon>Philodinidae</taxon>
        <taxon>Didymodactylos</taxon>
    </lineage>
</organism>
<dbReference type="Proteomes" id="UP000677228">
    <property type="component" value="Unassembled WGS sequence"/>
</dbReference>
<dbReference type="Proteomes" id="UP000682733">
    <property type="component" value="Unassembled WGS sequence"/>
</dbReference>
<dbReference type="EMBL" id="CAJNOK010021338">
    <property type="protein sequence ID" value="CAF1330889.1"/>
    <property type="molecule type" value="Genomic_DNA"/>
</dbReference>
<evidence type="ECO:0000313" key="6">
    <source>
        <dbReference type="Proteomes" id="UP000663829"/>
    </source>
</evidence>
<evidence type="ECO:0000313" key="3">
    <source>
        <dbReference type="EMBL" id="CAF1607839.1"/>
    </source>
</evidence>
<dbReference type="OrthoDB" id="9982946at2759"/>
<keyword evidence="6" id="KW-1185">Reference proteome</keyword>
<comment type="caution">
    <text evidence="3">The sequence shown here is derived from an EMBL/GenBank/DDBJ whole genome shotgun (WGS) entry which is preliminary data.</text>
</comment>
<dbReference type="Proteomes" id="UP000663829">
    <property type="component" value="Unassembled WGS sequence"/>
</dbReference>
<gene>
    <name evidence="3" type="ORF">GPM918_LOCUS42871</name>
    <name evidence="2" type="ORF">OVA965_LOCUS29882</name>
    <name evidence="5" type="ORF">SRO942_LOCUS44213</name>
    <name evidence="4" type="ORF">TMI583_LOCUS30670</name>
</gene>
<sequence length="77" mass="8899">CMLQQHLLEQDVDIERIIYDTHGLLGAHIEQLVRIAINNALRRGVMAHETLDVDKTLPEQIRINSFDLTNACEKYNQ</sequence>
<evidence type="ECO:0000313" key="5">
    <source>
        <dbReference type="EMBL" id="CAF4488680.1"/>
    </source>
</evidence>
<dbReference type="Proteomes" id="UP000681722">
    <property type="component" value="Unassembled WGS sequence"/>
</dbReference>
<dbReference type="InterPro" id="IPR041569">
    <property type="entry name" value="AAA_lid_3"/>
</dbReference>
<evidence type="ECO:0000313" key="2">
    <source>
        <dbReference type="EMBL" id="CAF1330889.1"/>
    </source>
</evidence>
<dbReference type="AlphaFoldDB" id="A0A816BDU4"/>
<feature type="domain" description="AAA ATPase AAA+ lid" evidence="1">
    <location>
        <begin position="11"/>
        <end position="52"/>
    </location>
</feature>
<name>A0A816BDU4_9BILA</name>
<dbReference type="EMBL" id="CAJOBC010103894">
    <property type="protein sequence ID" value="CAF4488680.1"/>
    <property type="molecule type" value="Genomic_DNA"/>
</dbReference>
<protein>
    <recommendedName>
        <fullName evidence="1">AAA ATPase AAA+ lid domain-containing protein</fullName>
    </recommendedName>
</protein>
<proteinExistence type="predicted"/>
<dbReference type="EMBL" id="CAJNOQ010037265">
    <property type="protein sequence ID" value="CAF1607839.1"/>
    <property type="molecule type" value="Genomic_DNA"/>
</dbReference>
<evidence type="ECO:0000259" key="1">
    <source>
        <dbReference type="Pfam" id="PF17862"/>
    </source>
</evidence>
<dbReference type="EMBL" id="CAJOBA010042955">
    <property type="protein sequence ID" value="CAF4142298.1"/>
    <property type="molecule type" value="Genomic_DNA"/>
</dbReference>
<feature type="non-terminal residue" evidence="3">
    <location>
        <position position="1"/>
    </location>
</feature>